<feature type="chain" id="PRO_5047052689" evidence="8">
    <location>
        <begin position="22"/>
        <end position="547"/>
    </location>
</feature>
<dbReference type="RefSeq" id="WP_203536844.1">
    <property type="nucleotide sequence ID" value="NZ_JAESND010000001.1"/>
</dbReference>
<dbReference type="EMBL" id="JAESND010000001">
    <property type="protein sequence ID" value="MBM3115202.1"/>
    <property type="molecule type" value="Genomic_DNA"/>
</dbReference>
<evidence type="ECO:0000256" key="4">
    <source>
        <dbReference type="ARBA" id="ARBA00022729"/>
    </source>
</evidence>
<reference evidence="9 10" key="1">
    <citation type="submission" date="2021-01" db="EMBL/GenBank/DDBJ databases">
        <title>Draft Genome Sequence and Polyhydroxyalkanoate Biosynthetic Potential of Jeongeupia naejangsanensis Type Strain DSM 24253.</title>
        <authorList>
            <person name="Turrini P."/>
            <person name="Artuso I."/>
            <person name="Lugli G.A."/>
            <person name="Frangipani E."/>
            <person name="Ventura M."/>
            <person name="Visca P."/>
        </authorList>
    </citation>
    <scope>NUCLEOTIDE SEQUENCE [LARGE SCALE GENOMIC DNA]</scope>
    <source>
        <strain evidence="9 10">DSM 24253</strain>
    </source>
</reference>
<dbReference type="Proteomes" id="UP000809431">
    <property type="component" value="Unassembled WGS sequence"/>
</dbReference>
<dbReference type="Pfam" id="PF07519">
    <property type="entry name" value="Tannase"/>
    <property type="match status" value="1"/>
</dbReference>
<evidence type="ECO:0000256" key="1">
    <source>
        <dbReference type="ARBA" id="ARBA00006249"/>
    </source>
</evidence>
<evidence type="ECO:0000256" key="3">
    <source>
        <dbReference type="ARBA" id="ARBA00022723"/>
    </source>
</evidence>
<dbReference type="Gene3D" id="3.40.50.1820">
    <property type="entry name" value="alpha/beta hydrolase"/>
    <property type="match status" value="1"/>
</dbReference>
<sequence>MKFLSLKVFPLSGVLLLAACAGVPSSTVPQPDKQGCTALQGWQLAAADVGLPTSGAKVDSADWLTVPAGQGDYCRVQGRILPVDPAAPPIRFDLGLPAGWNGKSLHLGGGGYNGTVIVATGDVPAPPLDMPSPLARGYAVFGSDSGHEAAPPYTADPATRSLDGRFLQNDEALRNFAGDALKKTRDVATALQITFYGKPPTRRYFAGGSTGGREALAVVQRWPDDYDGAISAYPAWNAATLDLAFGRISRAMARPGAYLDPAAQALLYQAQISACDADDGVRDGLISHPEACRFTPIKLRCARGKTPGAQCLSDAQIAAVTTMATPLTLRYPVASGEKGYPGFNVLSGADLRGFLGWGEQAPTSPGQLGQPYMAQFWDSWVRYAVTRDPGFDALSLDPAQPGSRTARISALTGLQDVNQTDLSRFAGRGGKLIVLHGAADALVSTRATIDYMGRVRARMGEPTATEFSRFYVVPGYGHVFGAFLASWDSLTALDRWVVDGVVPAQQIVADANSATRGRSRPLCEYPAWPRYRSGDVNAASSFACVRD</sequence>
<accession>A0ABS2BHY0</accession>
<organism evidence="9 10">
    <name type="scientific">Jeongeupia naejangsanensis</name>
    <dbReference type="NCBI Taxonomy" id="613195"/>
    <lineage>
        <taxon>Bacteria</taxon>
        <taxon>Pseudomonadati</taxon>
        <taxon>Pseudomonadota</taxon>
        <taxon>Betaproteobacteria</taxon>
        <taxon>Neisseriales</taxon>
        <taxon>Chitinibacteraceae</taxon>
        <taxon>Jeongeupia</taxon>
    </lineage>
</organism>
<evidence type="ECO:0000256" key="5">
    <source>
        <dbReference type="ARBA" id="ARBA00022801"/>
    </source>
</evidence>
<keyword evidence="2" id="KW-0719">Serine esterase</keyword>
<evidence type="ECO:0000313" key="10">
    <source>
        <dbReference type="Proteomes" id="UP000809431"/>
    </source>
</evidence>
<comment type="similarity">
    <text evidence="1">Belongs to the tannase family.</text>
</comment>
<dbReference type="PANTHER" id="PTHR33938:SF15">
    <property type="entry name" value="FERULOYL ESTERASE B-RELATED"/>
    <property type="match status" value="1"/>
</dbReference>
<feature type="signal peptide" evidence="8">
    <location>
        <begin position="1"/>
        <end position="21"/>
    </location>
</feature>
<evidence type="ECO:0000256" key="6">
    <source>
        <dbReference type="ARBA" id="ARBA00022837"/>
    </source>
</evidence>
<protein>
    <submittedName>
        <fullName evidence="9">Tannase/feruloyl esterase family alpha/beta hydrolase</fullName>
    </submittedName>
</protein>
<comment type="caution">
    <text evidence="9">The sequence shown here is derived from an EMBL/GenBank/DDBJ whole genome shotgun (WGS) entry which is preliminary data.</text>
</comment>
<name>A0ABS2BHY0_9NEIS</name>
<keyword evidence="5 9" id="KW-0378">Hydrolase</keyword>
<evidence type="ECO:0000256" key="7">
    <source>
        <dbReference type="ARBA" id="ARBA00023157"/>
    </source>
</evidence>
<keyword evidence="6" id="KW-0106">Calcium</keyword>
<proteinExistence type="inferred from homology"/>
<keyword evidence="10" id="KW-1185">Reference proteome</keyword>
<evidence type="ECO:0000313" key="9">
    <source>
        <dbReference type="EMBL" id="MBM3115202.1"/>
    </source>
</evidence>
<dbReference type="SUPFAM" id="SSF53474">
    <property type="entry name" value="alpha/beta-Hydrolases"/>
    <property type="match status" value="1"/>
</dbReference>
<dbReference type="GO" id="GO:0016787">
    <property type="term" value="F:hydrolase activity"/>
    <property type="evidence" value="ECO:0007669"/>
    <property type="project" value="UniProtKB-KW"/>
</dbReference>
<keyword evidence="4 8" id="KW-0732">Signal</keyword>
<keyword evidence="7" id="KW-1015">Disulfide bond</keyword>
<gene>
    <name evidence="9" type="ORF">JMJ54_05120</name>
</gene>
<dbReference type="PANTHER" id="PTHR33938">
    <property type="entry name" value="FERULOYL ESTERASE B-RELATED"/>
    <property type="match status" value="1"/>
</dbReference>
<dbReference type="PROSITE" id="PS51257">
    <property type="entry name" value="PROKAR_LIPOPROTEIN"/>
    <property type="match status" value="1"/>
</dbReference>
<evidence type="ECO:0000256" key="2">
    <source>
        <dbReference type="ARBA" id="ARBA00022487"/>
    </source>
</evidence>
<dbReference type="InterPro" id="IPR011118">
    <property type="entry name" value="Tannase/feruloyl_esterase"/>
</dbReference>
<dbReference type="InterPro" id="IPR029058">
    <property type="entry name" value="AB_hydrolase_fold"/>
</dbReference>
<evidence type="ECO:0000256" key="8">
    <source>
        <dbReference type="SAM" id="SignalP"/>
    </source>
</evidence>
<keyword evidence="3" id="KW-0479">Metal-binding</keyword>